<dbReference type="InterPro" id="IPR029047">
    <property type="entry name" value="HSP70_peptide-bd_sf"/>
</dbReference>
<dbReference type="Gene3D" id="3.90.640.10">
    <property type="entry name" value="Actin, Chain A, domain 4"/>
    <property type="match status" value="1"/>
</dbReference>
<evidence type="ECO:0000313" key="5">
    <source>
        <dbReference type="Proteomes" id="UP001259659"/>
    </source>
</evidence>
<dbReference type="PROSITE" id="PS00297">
    <property type="entry name" value="HSP70_1"/>
    <property type="match status" value="1"/>
</dbReference>
<evidence type="ECO:0000256" key="2">
    <source>
        <dbReference type="ARBA" id="ARBA00022840"/>
    </source>
</evidence>
<name>A0ABU2FFN3_9EURY</name>
<evidence type="ECO:0000256" key="1">
    <source>
        <dbReference type="ARBA" id="ARBA00022741"/>
    </source>
</evidence>
<dbReference type="SUPFAM" id="SSF100920">
    <property type="entry name" value="Heat shock protein 70kD (HSP70), peptide-binding domain"/>
    <property type="match status" value="1"/>
</dbReference>
<reference evidence="4 5" key="1">
    <citation type="submission" date="2022-06" db="EMBL/GenBank/DDBJ databases">
        <title>Haloarcula sp. a new haloarchaeum isolate from saline soil.</title>
        <authorList>
            <person name="Strakova D."/>
            <person name="Galisteo C."/>
            <person name="Sanchez-Porro C."/>
            <person name="Ventosa A."/>
        </authorList>
    </citation>
    <scope>NUCLEOTIDE SEQUENCE [LARGE SCALE GENOMIC DNA]</scope>
    <source>
        <strain evidence="4 5">S1CR25-12</strain>
    </source>
</reference>
<dbReference type="Pfam" id="PF00012">
    <property type="entry name" value="HSP70"/>
    <property type="match status" value="1"/>
</dbReference>
<comment type="caution">
    <text evidence="4">The sequence shown here is derived from an EMBL/GenBank/DDBJ whole genome shotgun (WGS) entry which is preliminary data.</text>
</comment>
<protein>
    <submittedName>
        <fullName evidence="4">Hsp70 family protein</fullName>
    </submittedName>
</protein>
<dbReference type="PROSITE" id="PS00329">
    <property type="entry name" value="HSP70_2"/>
    <property type="match status" value="1"/>
</dbReference>
<dbReference type="SUPFAM" id="SSF53067">
    <property type="entry name" value="Actin-like ATPase domain"/>
    <property type="match status" value="2"/>
</dbReference>
<proteinExistence type="inferred from homology"/>
<dbReference type="Proteomes" id="UP001259659">
    <property type="component" value="Unassembled WGS sequence"/>
</dbReference>
<comment type="similarity">
    <text evidence="3">Belongs to the heat shock protein 70 family.</text>
</comment>
<keyword evidence="1 3" id="KW-0547">Nucleotide-binding</keyword>
<accession>A0ABU2FFN3</accession>
<dbReference type="EMBL" id="JAMQON010000005">
    <property type="protein sequence ID" value="MDS0261054.1"/>
    <property type="molecule type" value="Genomic_DNA"/>
</dbReference>
<dbReference type="Gene3D" id="3.30.420.40">
    <property type="match status" value="2"/>
</dbReference>
<evidence type="ECO:0000256" key="3">
    <source>
        <dbReference type="RuleBase" id="RU003322"/>
    </source>
</evidence>
<gene>
    <name evidence="4" type="ORF">NDI56_16775</name>
</gene>
<dbReference type="PANTHER" id="PTHR19375">
    <property type="entry name" value="HEAT SHOCK PROTEIN 70KDA"/>
    <property type="match status" value="1"/>
</dbReference>
<dbReference type="InterPro" id="IPR043129">
    <property type="entry name" value="ATPase_NBD"/>
</dbReference>
<keyword evidence="5" id="KW-1185">Reference proteome</keyword>
<dbReference type="RefSeq" id="WP_310920844.1">
    <property type="nucleotide sequence ID" value="NZ_JAMQON010000005.1"/>
</dbReference>
<evidence type="ECO:0000313" key="4">
    <source>
        <dbReference type="EMBL" id="MDS0261054.1"/>
    </source>
</evidence>
<dbReference type="Gene3D" id="2.60.34.10">
    <property type="entry name" value="Substrate Binding Domain Of DNAk, Chain A, domain 1"/>
    <property type="match status" value="1"/>
</dbReference>
<dbReference type="InterPro" id="IPR013126">
    <property type="entry name" value="Hsp_70_fam"/>
</dbReference>
<organism evidence="4 5">
    <name type="scientific">Haloarcula saliterrae</name>
    <dbReference type="NCBI Taxonomy" id="2950534"/>
    <lineage>
        <taxon>Archaea</taxon>
        <taxon>Methanobacteriati</taxon>
        <taxon>Methanobacteriota</taxon>
        <taxon>Stenosarchaea group</taxon>
        <taxon>Halobacteria</taxon>
        <taxon>Halobacteriales</taxon>
        <taxon>Haloarculaceae</taxon>
        <taxon>Haloarcula</taxon>
    </lineage>
</organism>
<dbReference type="InterPro" id="IPR018181">
    <property type="entry name" value="Heat_shock_70_CS"/>
</dbReference>
<sequence>MSDRSRTVGIDLGTTNSAMAVLTMNEPEIIPNSSGNRTTRSVVSFTDEGAVVVGKEAVNKLITDPEQTVEQVKREMDNDGWEIEAHGESYDPQQVSALIIEKLVADAEDYLGEDVDSVVITVPAYFSEKEIQATKNAGEIAGVTVEGVKKEPSAACLAYGVKEGQQEVDAEDEELAFVYDLGGGTFDATLVDIASDYSNLETKSTEGDHDLGGEDWTSRIVDSITDQIEEDTGVDVAEDREQYGRVRDAAVTAKHSLSQSQSTNITIPFVVPEQSYNYENEFTRDQFEELTSDLLENTLDCCDRLFDRVDYSPDDVDTVLLVGGSTRMTQCEDATREYFGKDPVKKVNPDEAVAIGAAMFADISETAGENIADILPGDASNVLMTEVVPQSFGVELADGSLDALIEQDEAIPATADDEYTNAHDGQETMNVRIHQGEVHDNANAEENTYIGNLRLEIRNPKPRGGVTATVTFEIDVDGTLAVEARDEETGEEVQASFESIFHLSEKELEGKQKALPDQEGAT</sequence>
<dbReference type="CDD" id="cd24029">
    <property type="entry name" value="ASKHA_NBD_HSP70_DnaK_HscA_HscC"/>
    <property type="match status" value="1"/>
</dbReference>
<dbReference type="PRINTS" id="PR00301">
    <property type="entry name" value="HEATSHOCK70"/>
</dbReference>
<keyword evidence="2 3" id="KW-0067">ATP-binding</keyword>